<dbReference type="InterPro" id="IPR013083">
    <property type="entry name" value="Znf_RING/FYVE/PHD"/>
</dbReference>
<evidence type="ECO:0000256" key="9">
    <source>
        <dbReference type="ARBA" id="ARBA00022833"/>
    </source>
</evidence>
<comment type="subcellular location">
    <subcellularLocation>
        <location evidence="2">Membrane</location>
        <topology evidence="2">Multi-pass membrane protein</topology>
    </subcellularLocation>
</comment>
<dbReference type="PANTHER" id="PTHR47355">
    <property type="entry name" value="E3 UBIQUITIN-PROTEIN LIGASE SPL2"/>
    <property type="match status" value="1"/>
</dbReference>
<gene>
    <name evidence="15" type="ORF">FSB_LOCUS25891</name>
    <name evidence="16" type="ORF">FSB_LOCUS49523</name>
</gene>
<dbReference type="PROSITE" id="PS50089">
    <property type="entry name" value="ZF_RING_2"/>
    <property type="match status" value="1"/>
</dbReference>
<keyword evidence="6" id="KW-0479">Metal-binding</keyword>
<evidence type="ECO:0000256" key="10">
    <source>
        <dbReference type="ARBA" id="ARBA00022989"/>
    </source>
</evidence>
<evidence type="ECO:0000256" key="13">
    <source>
        <dbReference type="SAM" id="Phobius"/>
    </source>
</evidence>
<feature type="transmembrane region" description="Helical" evidence="13">
    <location>
        <begin position="129"/>
        <end position="150"/>
    </location>
</feature>
<keyword evidence="7 12" id="KW-0863">Zinc-finger</keyword>
<keyword evidence="10 13" id="KW-1133">Transmembrane helix</keyword>
<dbReference type="CDD" id="cd23145">
    <property type="entry name" value="RING-HC_SPL2-like"/>
    <property type="match status" value="1"/>
</dbReference>
<evidence type="ECO:0000256" key="2">
    <source>
        <dbReference type="ARBA" id="ARBA00004141"/>
    </source>
</evidence>
<evidence type="ECO:0000256" key="1">
    <source>
        <dbReference type="ARBA" id="ARBA00000900"/>
    </source>
</evidence>
<evidence type="ECO:0000256" key="11">
    <source>
        <dbReference type="ARBA" id="ARBA00023136"/>
    </source>
</evidence>
<dbReference type="SMART" id="SM00184">
    <property type="entry name" value="RING"/>
    <property type="match status" value="1"/>
</dbReference>
<evidence type="ECO:0000256" key="5">
    <source>
        <dbReference type="ARBA" id="ARBA00022692"/>
    </source>
</evidence>
<dbReference type="PANTHER" id="PTHR47355:SF1">
    <property type="entry name" value="E3 UBIQUITIN-PROTEIN LIGASE SPL2"/>
    <property type="match status" value="1"/>
</dbReference>
<dbReference type="GO" id="GO:0016020">
    <property type="term" value="C:membrane"/>
    <property type="evidence" value="ECO:0007669"/>
    <property type="project" value="UniProtKB-SubCell"/>
</dbReference>
<evidence type="ECO:0000256" key="6">
    <source>
        <dbReference type="ARBA" id="ARBA00022723"/>
    </source>
</evidence>
<comment type="catalytic activity">
    <reaction evidence="1">
        <text>S-ubiquitinyl-[E2 ubiquitin-conjugating enzyme]-L-cysteine + [acceptor protein]-L-lysine = [E2 ubiquitin-conjugating enzyme]-L-cysteine + N(6)-ubiquitinyl-[acceptor protein]-L-lysine.</text>
        <dbReference type="EC" id="2.3.2.27"/>
    </reaction>
</comment>
<dbReference type="GO" id="GO:0061630">
    <property type="term" value="F:ubiquitin protein ligase activity"/>
    <property type="evidence" value="ECO:0007669"/>
    <property type="project" value="UniProtKB-EC"/>
</dbReference>
<dbReference type="EMBL" id="OIVN01001823">
    <property type="protein sequence ID" value="SPC98009.1"/>
    <property type="molecule type" value="Genomic_DNA"/>
</dbReference>
<keyword evidence="9" id="KW-0862">Zinc</keyword>
<keyword evidence="4" id="KW-0808">Transferase</keyword>
<dbReference type="InterPro" id="IPR001841">
    <property type="entry name" value="Znf_RING"/>
</dbReference>
<evidence type="ECO:0000256" key="12">
    <source>
        <dbReference type="PROSITE-ProRule" id="PRU00175"/>
    </source>
</evidence>
<reference evidence="15" key="1">
    <citation type="submission" date="2018-02" db="EMBL/GenBank/DDBJ databases">
        <authorList>
            <person name="Cohen D.B."/>
            <person name="Kent A.D."/>
        </authorList>
    </citation>
    <scope>NUCLEOTIDE SEQUENCE</scope>
</reference>
<dbReference type="InterPro" id="IPR022170">
    <property type="entry name" value="MUL1-like"/>
</dbReference>
<feature type="domain" description="RING-type" evidence="14">
    <location>
        <begin position="196"/>
        <end position="236"/>
    </location>
</feature>
<keyword evidence="8" id="KW-0833">Ubl conjugation pathway</keyword>
<evidence type="ECO:0000256" key="7">
    <source>
        <dbReference type="ARBA" id="ARBA00022771"/>
    </source>
</evidence>
<dbReference type="Gene3D" id="3.30.40.10">
    <property type="entry name" value="Zinc/RING finger domain, C3HC4 (zinc finger)"/>
    <property type="match status" value="1"/>
</dbReference>
<keyword evidence="5 13" id="KW-0812">Transmembrane</keyword>
<dbReference type="SUPFAM" id="SSF57850">
    <property type="entry name" value="RING/U-box"/>
    <property type="match status" value="1"/>
</dbReference>
<dbReference type="Pfam" id="PF13920">
    <property type="entry name" value="zf-C3HC4_3"/>
    <property type="match status" value="1"/>
</dbReference>
<evidence type="ECO:0000259" key="14">
    <source>
        <dbReference type="PROSITE" id="PS50089"/>
    </source>
</evidence>
<accession>A0A2N9GF37</accession>
<dbReference type="InterPro" id="IPR044247">
    <property type="entry name" value="SPL2-like"/>
</dbReference>
<keyword evidence="11 13" id="KW-0472">Membrane</keyword>
<organism evidence="15">
    <name type="scientific">Fagus sylvatica</name>
    <name type="common">Beechnut</name>
    <dbReference type="NCBI Taxonomy" id="28930"/>
    <lineage>
        <taxon>Eukaryota</taxon>
        <taxon>Viridiplantae</taxon>
        <taxon>Streptophyta</taxon>
        <taxon>Embryophyta</taxon>
        <taxon>Tracheophyta</taxon>
        <taxon>Spermatophyta</taxon>
        <taxon>Magnoliopsida</taxon>
        <taxon>eudicotyledons</taxon>
        <taxon>Gunneridae</taxon>
        <taxon>Pentapetalae</taxon>
        <taxon>rosids</taxon>
        <taxon>fabids</taxon>
        <taxon>Fagales</taxon>
        <taxon>Fagaceae</taxon>
        <taxon>Fagus</taxon>
    </lineage>
</organism>
<evidence type="ECO:0000313" key="15">
    <source>
        <dbReference type="EMBL" id="SPC98009.1"/>
    </source>
</evidence>
<protein>
    <recommendedName>
        <fullName evidence="3">RING-type E3 ubiquitin transferase</fullName>
        <ecNumber evidence="3">2.3.2.27</ecNumber>
    </recommendedName>
</protein>
<evidence type="ECO:0000313" key="16">
    <source>
        <dbReference type="EMBL" id="SPD21641.1"/>
    </source>
</evidence>
<dbReference type="EC" id="2.3.2.27" evidence="3"/>
<dbReference type="EMBL" id="OIVN01005257">
    <property type="protein sequence ID" value="SPD21641.1"/>
    <property type="molecule type" value="Genomic_DNA"/>
</dbReference>
<evidence type="ECO:0000256" key="3">
    <source>
        <dbReference type="ARBA" id="ARBA00012483"/>
    </source>
</evidence>
<sequence length="248" mass="28007">MAINCIVQYFVTNVPFVLVDGGRWPHSDFVVVNMDGSRHPLPLTTVFHQLQPITASPYTFLQALFGHEYPVGLLDEEKILPLGKDITAVGMCSFKKGIPEIKSCKDLPYFLSDMTKDQMIVHLAFKSKILLWGGIACGSLSIGILGYAVMRNWNRWKEWRQNRQLQQQRQAAISDADTQNAAEEEETGDVPDGELCVICLMRRRRSAFIPCGHLVCCQLCAISVERESTPKCPVCRQEIRNSVRIYDS</sequence>
<dbReference type="GO" id="GO:0008270">
    <property type="term" value="F:zinc ion binding"/>
    <property type="evidence" value="ECO:0007669"/>
    <property type="project" value="UniProtKB-KW"/>
</dbReference>
<evidence type="ECO:0000256" key="4">
    <source>
        <dbReference type="ARBA" id="ARBA00022679"/>
    </source>
</evidence>
<dbReference type="GO" id="GO:0016567">
    <property type="term" value="P:protein ubiquitination"/>
    <property type="evidence" value="ECO:0007669"/>
    <property type="project" value="InterPro"/>
</dbReference>
<dbReference type="Pfam" id="PF12483">
    <property type="entry name" value="GIDE"/>
    <property type="match status" value="1"/>
</dbReference>
<proteinExistence type="predicted"/>
<evidence type="ECO:0000256" key="8">
    <source>
        <dbReference type="ARBA" id="ARBA00022786"/>
    </source>
</evidence>
<name>A0A2N9GF37_FAGSY</name>
<dbReference type="AlphaFoldDB" id="A0A2N9GF37"/>